<evidence type="ECO:0000313" key="12">
    <source>
        <dbReference type="Proteomes" id="UP000252477"/>
    </source>
</evidence>
<evidence type="ECO:0000256" key="7">
    <source>
        <dbReference type="ARBA" id="ARBA00023288"/>
    </source>
</evidence>
<feature type="signal peptide" evidence="9">
    <location>
        <begin position="1"/>
        <end position="24"/>
    </location>
</feature>
<keyword evidence="6" id="KW-0564">Palmitate</keyword>
<proteinExistence type="predicted"/>
<evidence type="ECO:0000259" key="10">
    <source>
        <dbReference type="Pfam" id="PF01732"/>
    </source>
</evidence>
<evidence type="ECO:0000256" key="4">
    <source>
        <dbReference type="ARBA" id="ARBA00022737"/>
    </source>
</evidence>
<evidence type="ECO:0000256" key="5">
    <source>
        <dbReference type="ARBA" id="ARBA00023136"/>
    </source>
</evidence>
<evidence type="ECO:0000256" key="9">
    <source>
        <dbReference type="SAM" id="SignalP"/>
    </source>
</evidence>
<dbReference type="PROSITE" id="PS51257">
    <property type="entry name" value="PROKAR_LIPOPROTEIN"/>
    <property type="match status" value="1"/>
</dbReference>
<keyword evidence="2" id="KW-1003">Cell membrane</keyword>
<dbReference type="Gene3D" id="3.10.450.270">
    <property type="match status" value="1"/>
</dbReference>
<dbReference type="Pfam" id="PF01732">
    <property type="entry name" value="Mycop_pep_DUF31"/>
    <property type="match status" value="1"/>
</dbReference>
<dbReference type="InterPro" id="IPR022381">
    <property type="entry name" value="Uncharacterised_MG067"/>
</dbReference>
<sequence>MKKNTKILLAFASVSILPILPLVAASCSNDRKQDDKKSEDKTGGNEKSKGKNQVPIDNKFSKEEELSAEFKEIINNSKLGETFELKFKDSLLSKRNISDIFPTEVANNSQIAYIEVGDKYKDKIRIQLYSAEFPNGKRDANVTGKFSLSLAFSDKKTGKLFQKTIAVEGFKKNPLGIDENGVFLDGPTNSFKPAASELEKYYKEYNQNTRFEKDNEKYVGRLNIENKKWNEVRSEVKADESKINEYNEKAKELNLDTFENSAHKGFTLPSYKEDGTLDGLSLFEGQERRGPSWVDALGRDEYKTDGLARLLPNENYRRSARQSFSVSFSNKGDEPNTYSTTSGTMWIMDYQLNQGIDKKYPTKWYFGTNAHVADALTNKTHRFGIIKLLDSAKILTKFRLAGLDDNFVNLTFKSKKNNDNVKDNGIKTVFSGKEFLSKNPVEYLTPTQKEKYKNAKDFIDFAVLEIDFENIELVSALTSDTSVTSKYPLTGEKLAKFITNDYADDVKQQIKFKANSYLSDENYKKIDFPLSIDAKNANDWWNGYDELFITGYPSARNDYFLKPYVDDDQRKRAKFDFSLWTNSDYRFYDGLVPNDSGVPSIPTSRTDRGNFLSYNIGYRTFNNKPGLTDSFISANRFGSKLYADNEGKEYIAMGLEYSMRHYAPIGGASGSSVRTQNNELVAVYHVSNTFAHTGLAAAFRSEGFDYKGLFGQYNLPQYDLIYGGGKDQKNSYRKSLKKLYKDQGIKTNLFKDGLDDDKIPPQFKFTQTPTNTNK</sequence>
<keyword evidence="4" id="KW-0677">Repeat</keyword>
<evidence type="ECO:0000256" key="6">
    <source>
        <dbReference type="ARBA" id="ARBA00023139"/>
    </source>
</evidence>
<accession>A0A2Z5IPW8</accession>
<comment type="subcellular location">
    <subcellularLocation>
        <location evidence="1">Cell membrane</location>
        <topology evidence="1">Lipid-anchor</topology>
    </subcellularLocation>
</comment>
<dbReference type="GO" id="GO:0005886">
    <property type="term" value="C:plasma membrane"/>
    <property type="evidence" value="ECO:0007669"/>
    <property type="project" value="UniProtKB-SubCell"/>
</dbReference>
<dbReference type="NCBIfam" id="NF045841">
    <property type="entry name" value="Ig_SerProt_MIP"/>
    <property type="match status" value="1"/>
</dbReference>
<dbReference type="NCBIfam" id="NF033817">
    <property type="entry name" value="Mplas_variab_LP"/>
    <property type="match status" value="1"/>
</dbReference>
<keyword evidence="3 9" id="KW-0732">Signal</keyword>
<feature type="region of interest" description="Disordered" evidence="8">
    <location>
        <begin position="28"/>
        <end position="58"/>
    </location>
</feature>
<dbReference type="RefSeq" id="WP_114190651.1">
    <property type="nucleotide sequence ID" value="NZ_CP029295.1"/>
</dbReference>
<dbReference type="InterPro" id="IPR022382">
    <property type="entry name" value="Mycoplasma_peptidase_DUF31"/>
</dbReference>
<dbReference type="EMBL" id="CP029295">
    <property type="protein sequence ID" value="AXE60532.1"/>
    <property type="molecule type" value="Genomic_DNA"/>
</dbReference>
<organism evidence="11 12">
    <name type="scientific">[Mycoplasma] phocae</name>
    <dbReference type="NCBI Taxonomy" id="142651"/>
    <lineage>
        <taxon>Bacteria</taxon>
        <taxon>Bacillati</taxon>
        <taxon>Mycoplasmatota</taxon>
        <taxon>Mycoplasmoidales</taxon>
        <taxon>Metamycoplasmataceae</taxon>
        <taxon>Metamycoplasma</taxon>
    </lineage>
</organism>
<reference evidence="11 12" key="1">
    <citation type="submission" date="2018-05" db="EMBL/GenBank/DDBJ databases">
        <title>Annotation of the Mycoplasma phocidae genome.</title>
        <authorList>
            <person name="Brown D.R."/>
            <person name="Kutish G.F."/>
            <person name="Frasca S.Jr."/>
        </authorList>
    </citation>
    <scope>NUCLEOTIDE SEQUENCE [LARGE SCALE GENOMIC DNA]</scope>
    <source>
        <strain evidence="11 12">105</strain>
    </source>
</reference>
<evidence type="ECO:0000256" key="2">
    <source>
        <dbReference type="ARBA" id="ARBA00022475"/>
    </source>
</evidence>
<dbReference type="PRINTS" id="PR00840">
    <property type="entry name" value="Y06768FAMILY"/>
</dbReference>
<dbReference type="OrthoDB" id="393864at2"/>
<feature type="chain" id="PRO_5016415011" description="DUF31 domain-containing protein" evidence="9">
    <location>
        <begin position="25"/>
        <end position="774"/>
    </location>
</feature>
<keyword evidence="5" id="KW-0472">Membrane</keyword>
<protein>
    <recommendedName>
        <fullName evidence="10">DUF31 domain-containing protein</fullName>
    </recommendedName>
</protein>
<evidence type="ECO:0000256" key="8">
    <source>
        <dbReference type="SAM" id="MobiDB-lite"/>
    </source>
</evidence>
<feature type="domain" description="DUF31" evidence="10">
    <location>
        <begin position="313"/>
        <end position="685"/>
    </location>
</feature>
<feature type="compositionally biased region" description="Polar residues" evidence="8">
    <location>
        <begin position="764"/>
        <end position="774"/>
    </location>
</feature>
<gene>
    <name evidence="11" type="ORF">DA803_00245</name>
</gene>
<name>A0A2Z5IPW8_9BACT</name>
<keyword evidence="12" id="KW-1185">Reference proteome</keyword>
<evidence type="ECO:0000313" key="11">
    <source>
        <dbReference type="EMBL" id="AXE60532.1"/>
    </source>
</evidence>
<evidence type="ECO:0000256" key="1">
    <source>
        <dbReference type="ARBA" id="ARBA00004193"/>
    </source>
</evidence>
<evidence type="ECO:0000256" key="3">
    <source>
        <dbReference type="ARBA" id="ARBA00022729"/>
    </source>
</evidence>
<keyword evidence="7" id="KW-0449">Lipoprotein</keyword>
<feature type="compositionally biased region" description="Basic and acidic residues" evidence="8">
    <location>
        <begin position="29"/>
        <end position="49"/>
    </location>
</feature>
<dbReference type="NCBIfam" id="NF045842">
    <property type="entry name" value="MIP_near_MIB"/>
    <property type="match status" value="1"/>
</dbReference>
<dbReference type="AlphaFoldDB" id="A0A2Z5IPW8"/>
<dbReference type="InterPro" id="IPR049890">
    <property type="entry name" value="VlpA-F-like_signal"/>
</dbReference>
<dbReference type="Proteomes" id="UP000252477">
    <property type="component" value="Chromosome"/>
</dbReference>
<feature type="region of interest" description="Disordered" evidence="8">
    <location>
        <begin position="755"/>
        <end position="774"/>
    </location>
</feature>
<dbReference type="KEGG" id="mpho:DA803_00245"/>